<evidence type="ECO:0000313" key="2">
    <source>
        <dbReference type="EMBL" id="MBA4542596.1"/>
    </source>
</evidence>
<feature type="domain" description="Band 7" evidence="1">
    <location>
        <begin position="3"/>
        <end position="155"/>
    </location>
</feature>
<proteinExistence type="predicted"/>
<evidence type="ECO:0000313" key="3">
    <source>
        <dbReference type="Proteomes" id="UP000530514"/>
    </source>
</evidence>
<name>A0A7W2AHE4_9BACL</name>
<accession>A0A7W2AHE4</accession>
<dbReference type="AlphaFoldDB" id="A0A7W2AHE4"/>
<dbReference type="PANTHER" id="PTHR23222:SF0">
    <property type="entry name" value="PROHIBITIN 1"/>
    <property type="match status" value="1"/>
</dbReference>
<dbReference type="Gene3D" id="3.30.479.30">
    <property type="entry name" value="Band 7 domain"/>
    <property type="match status" value="1"/>
</dbReference>
<evidence type="ECO:0000259" key="1">
    <source>
        <dbReference type="Pfam" id="PF01145"/>
    </source>
</evidence>
<dbReference type="InterPro" id="IPR001107">
    <property type="entry name" value="Band_7"/>
</dbReference>
<comment type="caution">
    <text evidence="2">The sequence shown here is derived from an EMBL/GenBank/DDBJ whole genome shotgun (WGS) entry which is preliminary data.</text>
</comment>
<dbReference type="Proteomes" id="UP000530514">
    <property type="component" value="Unassembled WGS sequence"/>
</dbReference>
<dbReference type="GO" id="GO:0016020">
    <property type="term" value="C:membrane"/>
    <property type="evidence" value="ECO:0007669"/>
    <property type="project" value="InterPro"/>
</dbReference>
<dbReference type="InterPro" id="IPR000163">
    <property type="entry name" value="Prohibitin"/>
</dbReference>
<dbReference type="RefSeq" id="WP_052154052.1">
    <property type="nucleotide sequence ID" value="NZ_JACEIP010000007.1"/>
</dbReference>
<dbReference type="InterPro" id="IPR036013">
    <property type="entry name" value="Band_7/SPFH_dom_sf"/>
</dbReference>
<protein>
    <submittedName>
        <fullName evidence="2">Prohibitin family protein</fullName>
    </submittedName>
</protein>
<dbReference type="Pfam" id="PF01145">
    <property type="entry name" value="Band_7"/>
    <property type="match status" value="1"/>
</dbReference>
<keyword evidence="3" id="KW-1185">Reference proteome</keyword>
<dbReference type="PANTHER" id="PTHR23222">
    <property type="entry name" value="PROHIBITIN"/>
    <property type="match status" value="1"/>
</dbReference>
<sequence length="231" mass="26185">MTQYPVSTETVYLTKNPHEGKTRDGSIDVNTSDGKSVNVDVVYSYHMEPDKLPHIFTKFRRREAPDIEDTYMKIQLKTVMQSVTTKYSVLGVYSEHREEVTKEIEKNLGDILKKDGIILESFSLSDVRIDSNTLKTIQAIADAQNRQEYLKREEANKKQEVINNKIEAEGKKQVAIIQAQGQAEANRILEQSLTPAIVQYEWIKKWDGKMPTVQGSASPLIQIPSAAGEKK</sequence>
<dbReference type="OrthoDB" id="9812991at2"/>
<gene>
    <name evidence="2" type="ORF">H1164_06710</name>
</gene>
<dbReference type="EMBL" id="JACEIP010000007">
    <property type="protein sequence ID" value="MBA4542596.1"/>
    <property type="molecule type" value="Genomic_DNA"/>
</dbReference>
<reference evidence="2 3" key="1">
    <citation type="submission" date="2020-07" db="EMBL/GenBank/DDBJ databases">
        <authorList>
            <person name="Feng H."/>
        </authorList>
    </citation>
    <scope>NUCLEOTIDE SEQUENCE [LARGE SCALE GENOMIC DNA]</scope>
    <source>
        <strain evidence="3">s-11</strain>
    </source>
</reference>
<organism evidence="2 3">
    <name type="scientific">Thermoactinomyces daqus</name>
    <dbReference type="NCBI Taxonomy" id="1329516"/>
    <lineage>
        <taxon>Bacteria</taxon>
        <taxon>Bacillati</taxon>
        <taxon>Bacillota</taxon>
        <taxon>Bacilli</taxon>
        <taxon>Bacillales</taxon>
        <taxon>Thermoactinomycetaceae</taxon>
        <taxon>Thermoactinomyces</taxon>
    </lineage>
</organism>
<dbReference type="SUPFAM" id="SSF117892">
    <property type="entry name" value="Band 7/SPFH domain"/>
    <property type="match status" value="1"/>
</dbReference>